<dbReference type="AlphaFoldDB" id="A0A7Z0BL39"/>
<proteinExistence type="predicted"/>
<feature type="region of interest" description="Disordered" evidence="1">
    <location>
        <begin position="575"/>
        <end position="604"/>
    </location>
</feature>
<evidence type="ECO:0000313" key="6">
    <source>
        <dbReference type="Proteomes" id="UP000584931"/>
    </source>
</evidence>
<keyword evidence="2" id="KW-1133">Transmembrane helix</keyword>
<dbReference type="InterPro" id="IPR058593">
    <property type="entry name" value="ARB_07466-like_C"/>
</dbReference>
<feature type="region of interest" description="Disordered" evidence="1">
    <location>
        <begin position="1"/>
        <end position="87"/>
    </location>
</feature>
<reference evidence="5 6" key="1">
    <citation type="submission" date="2020-07" db="EMBL/GenBank/DDBJ databases">
        <title>Sequencing the genomes of 1000 actinobacteria strains.</title>
        <authorList>
            <person name="Klenk H.-P."/>
        </authorList>
    </citation>
    <scope>NUCLEOTIDE SEQUENCE [LARGE SCALE GENOMIC DNA]</scope>
    <source>
        <strain evidence="5 6">DSM 45278</strain>
    </source>
</reference>
<dbReference type="Pfam" id="PF18013">
    <property type="entry name" value="Phage_lysozyme2"/>
    <property type="match status" value="1"/>
</dbReference>
<feature type="transmembrane region" description="Helical" evidence="2">
    <location>
        <begin position="95"/>
        <end position="117"/>
    </location>
</feature>
<feature type="transmembrane region" description="Helical" evidence="2">
    <location>
        <begin position="174"/>
        <end position="196"/>
    </location>
</feature>
<accession>A0A7Z0BL39</accession>
<organism evidence="5 6">
    <name type="scientific">Nocardiopsis sinuspersici</name>
    <dbReference type="NCBI Taxonomy" id="501010"/>
    <lineage>
        <taxon>Bacteria</taxon>
        <taxon>Bacillati</taxon>
        <taxon>Actinomycetota</taxon>
        <taxon>Actinomycetes</taxon>
        <taxon>Streptosporangiales</taxon>
        <taxon>Nocardiopsidaceae</taxon>
        <taxon>Nocardiopsis</taxon>
    </lineage>
</organism>
<comment type="caution">
    <text evidence="5">The sequence shown here is derived from an EMBL/GenBank/DDBJ whole genome shotgun (WGS) entry which is preliminary data.</text>
</comment>
<evidence type="ECO:0000259" key="3">
    <source>
        <dbReference type="Pfam" id="PF18013"/>
    </source>
</evidence>
<name>A0A7Z0BL39_9ACTN</name>
<feature type="transmembrane region" description="Helical" evidence="2">
    <location>
        <begin position="123"/>
        <end position="142"/>
    </location>
</feature>
<feature type="domain" description="ARB-07466-like C-terminal" evidence="4">
    <location>
        <begin position="475"/>
        <end position="590"/>
    </location>
</feature>
<evidence type="ECO:0008006" key="7">
    <source>
        <dbReference type="Google" id="ProtNLM"/>
    </source>
</evidence>
<dbReference type="Proteomes" id="UP000584931">
    <property type="component" value="Unassembled WGS sequence"/>
</dbReference>
<gene>
    <name evidence="5" type="ORF">HNR06_002603</name>
</gene>
<dbReference type="EMBL" id="JACCHL010000001">
    <property type="protein sequence ID" value="NYH53014.1"/>
    <property type="molecule type" value="Genomic_DNA"/>
</dbReference>
<protein>
    <recommendedName>
        <fullName evidence="7">Phage tail lysozyme domain-containing protein</fullName>
    </recommendedName>
</protein>
<dbReference type="Gene3D" id="1.10.530.10">
    <property type="match status" value="1"/>
</dbReference>
<evidence type="ECO:0000256" key="1">
    <source>
        <dbReference type="SAM" id="MobiDB-lite"/>
    </source>
</evidence>
<dbReference type="Pfam" id="PF26571">
    <property type="entry name" value="VldE"/>
    <property type="match status" value="1"/>
</dbReference>
<keyword evidence="2" id="KW-0472">Membrane</keyword>
<keyword evidence="2" id="KW-0812">Transmembrane</keyword>
<feature type="transmembrane region" description="Helical" evidence="2">
    <location>
        <begin position="149"/>
        <end position="168"/>
    </location>
</feature>
<dbReference type="RefSeq" id="WP_179810195.1">
    <property type="nucleotide sequence ID" value="NZ_JACCHL010000001.1"/>
</dbReference>
<feature type="domain" description="Phage tail lysozyme" evidence="3">
    <location>
        <begin position="240"/>
        <end position="414"/>
    </location>
</feature>
<evidence type="ECO:0000259" key="4">
    <source>
        <dbReference type="Pfam" id="PF26571"/>
    </source>
</evidence>
<evidence type="ECO:0000256" key="2">
    <source>
        <dbReference type="SAM" id="Phobius"/>
    </source>
</evidence>
<feature type="compositionally biased region" description="Gly residues" evidence="1">
    <location>
        <begin position="1"/>
        <end position="19"/>
    </location>
</feature>
<dbReference type="InterPro" id="IPR041219">
    <property type="entry name" value="Phage_lysozyme2"/>
</dbReference>
<sequence>MAGFADGGAGGTQLPGPGSGASDQVGQAAGKGLPDPGGTAGGTESKGDGAAGPDQAADPSKDSAEGTGPKLGAGGTSEAAKGGSESDGKGVAKGAGALAAVPAVGVGAQLMVLLMFLNWLKGMLAAMLAMVLNLLNMIWMAVLTVVKTVVGVALAVGAAIAGAVGGAVSAVTGAVATVGAGLLAVATLVTGTVYSAREGTTTAQRDAVPIDCRAETERTVREIDDNTGSGATSADMEAMAEEVYSILAGMGMQDENIAGVLGNFQHESLIDPTTVETIYTEPYEIGPRTREAEENGFQVELIDADYAAQWPAIDLVGIGLGQWTNGRNTLLTDYAESTGGEWWELETQLSFMLSEDDPARVKFVQDFIENPSGSVEESTEAWMVQWEGLTLDSDVNAPRLTERVEDAGVWFAKLDGWEADEDRADSILEQAEATVDVANQNRRTAAVQECRTANVNGGGGGVTQAGEQIPCDSLGAMHSDACSMHEHLQEKFGGFFLSAGGQRNESGSNHNNGQAIDYMMAELGGVPSDEMYDNGMALVNYLIPRAEEFNVSGILWDGRKWAAGSDPVGEWHEEGVTRDAGGRGDNTQNHIDHVHVSVGPDPFM</sequence>
<evidence type="ECO:0000313" key="5">
    <source>
        <dbReference type="EMBL" id="NYH53014.1"/>
    </source>
</evidence>